<name>I2CQA0_NANGC</name>
<sequence>DLVGVMSSLVNDISKSEVKVKYTASEAAFLHLERLEPIREELLMAQKARGLDFPCPLDPLLAGVAQCWLAGFSWRELVETTSLDQGDVCRHVRKVIDALRQIPVLPKGLVPERLKNTAREAAD</sequence>
<dbReference type="Gene3D" id="1.10.3380.30">
    <property type="match status" value="1"/>
</dbReference>
<reference evidence="2" key="2">
    <citation type="journal article" date="2012" name="Nat. Commun.">
        <title>Draft genome sequence and genetic transformation of the oleaginous alga Nannochloropis gaditana.</title>
        <authorList>
            <person name="Radakovits R."/>
            <person name="Jinkerson R.E."/>
            <person name="Fuerstenberg S.I."/>
            <person name="Tae H."/>
            <person name="Settlage R.E."/>
            <person name="Boore J.L."/>
            <person name="Posewitz M.C."/>
        </authorList>
    </citation>
    <scope>NUCLEOTIDE SEQUENCE</scope>
    <source>
        <strain evidence="2">CCMP526</strain>
    </source>
</reference>
<evidence type="ECO:0000259" key="1">
    <source>
        <dbReference type="SMART" id="SM01142"/>
    </source>
</evidence>
<dbReference type="AlphaFoldDB" id="I2CQA0"/>
<dbReference type="GO" id="GO:0004386">
    <property type="term" value="F:helicase activity"/>
    <property type="evidence" value="ECO:0007669"/>
    <property type="project" value="UniProtKB-KW"/>
</dbReference>
<dbReference type="InterPro" id="IPR012961">
    <property type="entry name" value="Ski2/MTR4_C"/>
</dbReference>
<reference evidence="2" key="1">
    <citation type="journal article" date="2012" name="Bioengineered">
        <title>Additional insights into the genome of the oleaginous model alga Nannochloropsis gaditana.</title>
        <authorList>
            <person name="Jinkerson R.E."/>
            <person name="Radakovits R."/>
            <person name="Posewitz M.C."/>
        </authorList>
    </citation>
    <scope>NUCLEOTIDE SEQUENCE</scope>
    <source>
        <strain evidence="2">CCMP526</strain>
    </source>
</reference>
<keyword evidence="2" id="KW-0347">Helicase</keyword>
<dbReference type="EMBL" id="JU973632">
    <property type="protein sequence ID" value="AFJ69083.1"/>
    <property type="molecule type" value="mRNA"/>
</dbReference>
<proteinExistence type="evidence at transcript level"/>
<feature type="non-terminal residue" evidence="2">
    <location>
        <position position="1"/>
    </location>
</feature>
<gene>
    <name evidence="2" type="ORF">NGATSA_3029100</name>
</gene>
<dbReference type="SMART" id="SM01142">
    <property type="entry name" value="DSHCT"/>
    <property type="match status" value="1"/>
</dbReference>
<protein>
    <submittedName>
        <fullName evidence="2">Superfamily ii rna helicase</fullName>
    </submittedName>
</protein>
<keyword evidence="2" id="KW-0067">ATP-binding</keyword>
<accession>I2CQA0</accession>
<feature type="non-terminal residue" evidence="2">
    <location>
        <position position="123"/>
    </location>
</feature>
<keyword evidence="2" id="KW-0547">Nucleotide-binding</keyword>
<evidence type="ECO:0000313" key="2">
    <source>
        <dbReference type="EMBL" id="AFJ69083.1"/>
    </source>
</evidence>
<keyword evidence="2" id="KW-0378">Hydrolase</keyword>
<organism evidence="2">
    <name type="scientific">Nannochloropsis gaditana (strain CCMP526)</name>
    <name type="common">Green microalga</name>
    <name type="synonym">Microchloropsis gaditana</name>
    <dbReference type="NCBI Taxonomy" id="1093141"/>
    <lineage>
        <taxon>Eukaryota</taxon>
        <taxon>Sar</taxon>
        <taxon>Stramenopiles</taxon>
        <taxon>Ochrophyta</taxon>
        <taxon>Eustigmatophyceae</taxon>
        <taxon>Eustigmatales</taxon>
        <taxon>Monodopsidaceae</taxon>
        <taxon>Nannochloropsis</taxon>
    </lineage>
</organism>
<dbReference type="Pfam" id="PF08148">
    <property type="entry name" value="DSHCT"/>
    <property type="match status" value="1"/>
</dbReference>
<feature type="domain" description="ATP-dependent RNA helicase Ski2/MTR4 C-terminal" evidence="1">
    <location>
        <begin position="1"/>
        <end position="122"/>
    </location>
</feature>